<protein>
    <submittedName>
        <fullName evidence="1">Gamma-glutamyl-gamma-aminobutyrate hydrolase family protein</fullName>
    </submittedName>
</protein>
<dbReference type="InterPro" id="IPR044668">
    <property type="entry name" value="PuuD-like"/>
</dbReference>
<dbReference type="Pfam" id="PF07722">
    <property type="entry name" value="Peptidase_C26"/>
    <property type="match status" value="1"/>
</dbReference>
<gene>
    <name evidence="1" type="ORF">QR721_04310</name>
</gene>
<organism evidence="1 2">
    <name type="scientific">Aciduricibacillus chroicocephali</name>
    <dbReference type="NCBI Taxonomy" id="3054939"/>
    <lineage>
        <taxon>Bacteria</taxon>
        <taxon>Bacillati</taxon>
        <taxon>Bacillota</taxon>
        <taxon>Bacilli</taxon>
        <taxon>Bacillales</taxon>
        <taxon>Bacillaceae</taxon>
        <taxon>Aciduricibacillus</taxon>
    </lineage>
</organism>
<reference evidence="1" key="1">
    <citation type="submission" date="2023-06" db="EMBL/GenBank/DDBJ databases">
        <title>A Treasure from Seagulls: Isolation and Description of Aciduricobacillus qingdaonensis gen. nov., sp. nov., a Rare Obligately Uric Acid-utilizing Member in the Family Bacillaceae.</title>
        <authorList>
            <person name="Liu W."/>
            <person name="Wang B."/>
        </authorList>
    </citation>
    <scope>NUCLEOTIDE SEQUENCE</scope>
    <source>
        <strain evidence="1">44XB</strain>
    </source>
</reference>
<dbReference type="GO" id="GO:0016787">
    <property type="term" value="F:hydrolase activity"/>
    <property type="evidence" value="ECO:0007669"/>
    <property type="project" value="UniProtKB-KW"/>
</dbReference>
<dbReference type="InterPro" id="IPR029062">
    <property type="entry name" value="Class_I_gatase-like"/>
</dbReference>
<sequence length="239" mass="25991">MVPIIGVAGNIETRQGPIFPGIKSAYISNDYIQSVELAGGAPCIMPLTNKQEVITALAERIDGLVLTGGADVNPLLYGEEPHQGLGRISPVRDEFDLSLFRAVHALGKPVLAICRGLQIVNVAFGGTLYQDLGVEPAFYMKHVQQAEPHDATHTVHFTKDSYFSSVFGEKALTNSLHHQAIKEPGEGIIVCGQTEDGVIEAIEADNRSIIGVQWHPEFMSAHDPQLKLFQDLVEKAKQN</sequence>
<keyword evidence="2" id="KW-1185">Reference proteome</keyword>
<dbReference type="CDD" id="cd01745">
    <property type="entry name" value="GATase1_2"/>
    <property type="match status" value="1"/>
</dbReference>
<dbReference type="PANTHER" id="PTHR43235">
    <property type="entry name" value="GLUTAMINE AMIDOTRANSFERASE PB2B2.05-RELATED"/>
    <property type="match status" value="1"/>
</dbReference>
<dbReference type="Gene3D" id="3.40.50.880">
    <property type="match status" value="1"/>
</dbReference>
<dbReference type="PANTHER" id="PTHR43235:SF1">
    <property type="entry name" value="GLUTAMINE AMIDOTRANSFERASE PB2B2.05-RELATED"/>
    <property type="match status" value="1"/>
</dbReference>
<proteinExistence type="predicted"/>
<dbReference type="SUPFAM" id="SSF52317">
    <property type="entry name" value="Class I glutamine amidotransferase-like"/>
    <property type="match status" value="1"/>
</dbReference>
<dbReference type="RefSeq" id="WP_348029230.1">
    <property type="nucleotide sequence ID" value="NZ_CP129113.1"/>
</dbReference>
<keyword evidence="1" id="KW-0378">Hydrolase</keyword>
<name>A0ABY9KXH8_9BACI</name>
<dbReference type="Proteomes" id="UP001180087">
    <property type="component" value="Chromosome"/>
</dbReference>
<evidence type="ECO:0000313" key="1">
    <source>
        <dbReference type="EMBL" id="WLV25441.1"/>
    </source>
</evidence>
<dbReference type="InterPro" id="IPR011697">
    <property type="entry name" value="Peptidase_C26"/>
</dbReference>
<accession>A0ABY9KXH8</accession>
<evidence type="ECO:0000313" key="2">
    <source>
        <dbReference type="Proteomes" id="UP001180087"/>
    </source>
</evidence>
<dbReference type="PROSITE" id="PS51273">
    <property type="entry name" value="GATASE_TYPE_1"/>
    <property type="match status" value="1"/>
</dbReference>
<dbReference type="EMBL" id="CP129113">
    <property type="protein sequence ID" value="WLV25441.1"/>
    <property type="molecule type" value="Genomic_DNA"/>
</dbReference>